<protein>
    <submittedName>
        <fullName evidence="1">Uncharacterized protein</fullName>
    </submittedName>
</protein>
<dbReference type="GeneID" id="92980568"/>
<dbReference type="EMBL" id="JQIM01000010">
    <property type="protein sequence ID" value="KGX06041.1"/>
    <property type="molecule type" value="Genomic_DNA"/>
</dbReference>
<dbReference type="RefSeq" id="WP_004266306.1">
    <property type="nucleotide sequence ID" value="NZ_CFWE02000006.1"/>
</dbReference>
<sequence length="105" mass="11629">MHPIVRRLLLVAVFSPLSAAAFNEEQGYNQCILNALRGSRNPTATGLMRNACDQLYRNWAMLQPRDRAYHTCILDSLGDVKDTYAVQQLAAACSRQSEGAGPTFK</sequence>
<organism evidence="1 2">
    <name type="scientific">Burkholderia pseudomallei</name>
    <name type="common">Pseudomonas pseudomallei</name>
    <dbReference type="NCBI Taxonomy" id="28450"/>
    <lineage>
        <taxon>Bacteria</taxon>
        <taxon>Pseudomonadati</taxon>
        <taxon>Pseudomonadota</taxon>
        <taxon>Betaproteobacteria</taxon>
        <taxon>Burkholderiales</taxon>
        <taxon>Burkholderiaceae</taxon>
        <taxon>Burkholderia</taxon>
        <taxon>pseudomallei group</taxon>
    </lineage>
</organism>
<dbReference type="OMA" id="ERRFHEC"/>
<name>A0A095RPW9_BURPE</name>
<reference evidence="1 2" key="1">
    <citation type="submission" date="2014-08" db="EMBL/GenBank/DDBJ databases">
        <authorList>
            <person name="Bunnell A."/>
            <person name="Chain P.S."/>
            <person name="Chertkov O."/>
            <person name="Currie B.J."/>
            <person name="Daligault H.E."/>
            <person name="Davenport K.W."/>
            <person name="Davis C."/>
            <person name="Gleasner C.D."/>
            <person name="Johnson S.L."/>
            <person name="Kaestli M."/>
            <person name="Koren S."/>
            <person name="Kunde Y.A."/>
            <person name="Mayo M."/>
            <person name="McMurry K.K."/>
            <person name="Price E.P."/>
            <person name="Reitenga K.G."/>
            <person name="Robison R."/>
            <person name="Rosovitz M.J."/>
            <person name="Sarovich D.S."/>
            <person name="Teshima H."/>
        </authorList>
    </citation>
    <scope>NUCLEOTIDE SEQUENCE [LARGE SCALE GENOMIC DNA]</scope>
    <source>
        <strain evidence="1 2">MSHR44</strain>
    </source>
</reference>
<dbReference type="Proteomes" id="UP000030475">
    <property type="component" value="Unassembled WGS sequence"/>
</dbReference>
<dbReference type="InterPro" id="IPR048087">
    <property type="entry name" value="VF_A0006-like"/>
</dbReference>
<dbReference type="AlphaFoldDB" id="A0A095RPW9"/>
<dbReference type="NCBIfam" id="NF041602">
    <property type="entry name" value="VF_A0006_fam"/>
    <property type="match status" value="1"/>
</dbReference>
<evidence type="ECO:0000313" key="1">
    <source>
        <dbReference type="EMBL" id="KGX06041.1"/>
    </source>
</evidence>
<proteinExistence type="predicted"/>
<gene>
    <name evidence="1" type="ORF">Y036_2108</name>
</gene>
<accession>A0A095RPW9</accession>
<comment type="caution">
    <text evidence="1">The sequence shown here is derived from an EMBL/GenBank/DDBJ whole genome shotgun (WGS) entry which is preliminary data.</text>
</comment>
<dbReference type="OrthoDB" id="9020034at2"/>
<evidence type="ECO:0000313" key="2">
    <source>
        <dbReference type="Proteomes" id="UP000030475"/>
    </source>
</evidence>